<reference evidence="5 6" key="1">
    <citation type="submission" date="2020-08" db="EMBL/GenBank/DDBJ databases">
        <title>Hymenobacter sp.</title>
        <authorList>
            <person name="Kim M.K."/>
        </authorList>
    </citation>
    <scope>NUCLEOTIDE SEQUENCE [LARGE SCALE GENOMIC DNA]</scope>
    <source>
        <strain evidence="5 6">BT507</strain>
    </source>
</reference>
<dbReference type="InterPro" id="IPR018060">
    <property type="entry name" value="HTH_AraC"/>
</dbReference>
<dbReference type="RefSeq" id="WP_187321566.1">
    <property type="nucleotide sequence ID" value="NZ_JACSCY010000031.1"/>
</dbReference>
<dbReference type="InterPro" id="IPR009057">
    <property type="entry name" value="Homeodomain-like_sf"/>
</dbReference>
<feature type="domain" description="HTH araC/xylS-type" evidence="4">
    <location>
        <begin position="193"/>
        <end position="303"/>
    </location>
</feature>
<dbReference type="SMART" id="SM00342">
    <property type="entry name" value="HTH_ARAC"/>
    <property type="match status" value="1"/>
</dbReference>
<dbReference type="PANTHER" id="PTHR43280:SF32">
    <property type="entry name" value="TRANSCRIPTIONAL REGULATORY PROTEIN"/>
    <property type="match status" value="1"/>
</dbReference>
<comment type="caution">
    <text evidence="5">The sequence shown here is derived from an EMBL/GenBank/DDBJ whole genome shotgun (WGS) entry which is preliminary data.</text>
</comment>
<name>A0ABR7MQL5_9BACT</name>
<proteinExistence type="predicted"/>
<dbReference type="EMBL" id="JACSCY010000031">
    <property type="protein sequence ID" value="MBC6613366.1"/>
    <property type="molecule type" value="Genomic_DNA"/>
</dbReference>
<evidence type="ECO:0000256" key="2">
    <source>
        <dbReference type="ARBA" id="ARBA00023125"/>
    </source>
</evidence>
<dbReference type="PRINTS" id="PR00032">
    <property type="entry name" value="HTHARAC"/>
</dbReference>
<dbReference type="Pfam" id="PF12833">
    <property type="entry name" value="HTH_18"/>
    <property type="match status" value="1"/>
</dbReference>
<sequence>MAKPEGLSEFYQRHFQTTPDTRPTDLGQVNVFRLEESLLHDAEPVQFSRRDFYKIALLRRGHSVYEYADQRREALGPALLFFNPKLPYTRQLLSAEITGFFCVLRQDFFQQRGRMGVTLTEHPFLQPGNIPVYPLTAAQTEEVSALFEKMLTELASDYPLKYDLLRTYAAELLHYTLKLRPADASYQPASAKARLTAVFLELLERQFPLESPTQRVALRSASAFAQQLAVHPNYLNHCVRATTGKTTTDHIASRLSSEAQALLRHTDWPIAEVGYSIGFDEPAHFNYFFKKHTGLAPSAFRRL</sequence>
<evidence type="ECO:0000259" key="4">
    <source>
        <dbReference type="PROSITE" id="PS01124"/>
    </source>
</evidence>
<evidence type="ECO:0000313" key="5">
    <source>
        <dbReference type="EMBL" id="MBC6613366.1"/>
    </source>
</evidence>
<evidence type="ECO:0000256" key="3">
    <source>
        <dbReference type="ARBA" id="ARBA00023163"/>
    </source>
</evidence>
<dbReference type="PANTHER" id="PTHR43280">
    <property type="entry name" value="ARAC-FAMILY TRANSCRIPTIONAL REGULATOR"/>
    <property type="match status" value="1"/>
</dbReference>
<keyword evidence="1" id="KW-0805">Transcription regulation</keyword>
<keyword evidence="2" id="KW-0238">DNA-binding</keyword>
<keyword evidence="3" id="KW-0804">Transcription</keyword>
<dbReference type="SUPFAM" id="SSF46689">
    <property type="entry name" value="Homeodomain-like"/>
    <property type="match status" value="1"/>
</dbReference>
<dbReference type="InterPro" id="IPR020449">
    <property type="entry name" value="Tscrpt_reg_AraC-type_HTH"/>
</dbReference>
<dbReference type="Gene3D" id="1.10.10.60">
    <property type="entry name" value="Homeodomain-like"/>
    <property type="match status" value="1"/>
</dbReference>
<accession>A0ABR7MQL5</accession>
<evidence type="ECO:0000313" key="6">
    <source>
        <dbReference type="Proteomes" id="UP000622017"/>
    </source>
</evidence>
<keyword evidence="6" id="KW-1185">Reference proteome</keyword>
<gene>
    <name evidence="5" type="ORF">H8B15_20765</name>
</gene>
<organism evidence="5 6">
    <name type="scientific">Hymenobacter citatus</name>
    <dbReference type="NCBI Taxonomy" id="2763506"/>
    <lineage>
        <taxon>Bacteria</taxon>
        <taxon>Pseudomonadati</taxon>
        <taxon>Bacteroidota</taxon>
        <taxon>Cytophagia</taxon>
        <taxon>Cytophagales</taxon>
        <taxon>Hymenobacteraceae</taxon>
        <taxon>Hymenobacter</taxon>
    </lineage>
</organism>
<protein>
    <submittedName>
        <fullName evidence="5">Helix-turn-helix transcriptional regulator</fullName>
    </submittedName>
</protein>
<evidence type="ECO:0000256" key="1">
    <source>
        <dbReference type="ARBA" id="ARBA00023015"/>
    </source>
</evidence>
<dbReference type="PROSITE" id="PS01124">
    <property type="entry name" value="HTH_ARAC_FAMILY_2"/>
    <property type="match status" value="1"/>
</dbReference>
<dbReference type="Proteomes" id="UP000622017">
    <property type="component" value="Unassembled WGS sequence"/>
</dbReference>